<sequence>MSAPLNVALVGYGYAGRTIHAPLIQASPRLKLHTIVSSKGEQVQAEHPGVHIASDTLQALADPQVDLVVIASPNDSHFIHADCALSASKHVVVDKPFTVTLDEAQQLIVQSRRHQRLLAVFHNRRWDADFLTVQQLLATGTLGDITLFESRFERYRPQVQVRWRESDVAGGGLWYDLGPHLLDQALQLFGTPRAIHADLAAQRQGAVTTDYFHVQLRYPRLRVRLSGSCLISGGSPRFAVHGTAGSYVKYGLDQQEAMLKRDELPGASSWGEDPLHGMHYWQQDGEEHGTMYPTVAGDYRQFYDGVAAAILDGAANPVSGEQAAEVMRLIELGVASARSGQELAVSPGY</sequence>
<dbReference type="EMBL" id="JBEFLD010000003">
    <property type="protein sequence ID" value="MEQ6290321.1"/>
    <property type="molecule type" value="Genomic_DNA"/>
</dbReference>
<dbReference type="RefSeq" id="WP_349585711.1">
    <property type="nucleotide sequence ID" value="NZ_JBEFLD010000003.1"/>
</dbReference>
<name>A0ABV1M2P2_9NEIS</name>
<dbReference type="Proteomes" id="UP001433638">
    <property type="component" value="Unassembled WGS sequence"/>
</dbReference>
<organism evidence="5 6">
    <name type="scientific">Vogesella oryzagri</name>
    <dbReference type="NCBI Taxonomy" id="3160864"/>
    <lineage>
        <taxon>Bacteria</taxon>
        <taxon>Pseudomonadati</taxon>
        <taxon>Pseudomonadota</taxon>
        <taxon>Betaproteobacteria</taxon>
        <taxon>Neisseriales</taxon>
        <taxon>Chromobacteriaceae</taxon>
        <taxon>Vogesella</taxon>
    </lineage>
</organism>
<dbReference type="Pfam" id="PF02894">
    <property type="entry name" value="GFO_IDH_MocA_C"/>
    <property type="match status" value="1"/>
</dbReference>
<dbReference type="InterPro" id="IPR036291">
    <property type="entry name" value="NAD(P)-bd_dom_sf"/>
</dbReference>
<dbReference type="Pfam" id="PF01408">
    <property type="entry name" value="GFO_IDH_MocA"/>
    <property type="match status" value="1"/>
</dbReference>
<dbReference type="Gene3D" id="3.30.360.10">
    <property type="entry name" value="Dihydrodipicolinate Reductase, domain 2"/>
    <property type="match status" value="1"/>
</dbReference>
<dbReference type="SUPFAM" id="SSF51735">
    <property type="entry name" value="NAD(P)-binding Rossmann-fold domains"/>
    <property type="match status" value="1"/>
</dbReference>
<dbReference type="PANTHER" id="PTHR43708">
    <property type="entry name" value="CONSERVED EXPRESSED OXIDOREDUCTASE (EUROFUNG)"/>
    <property type="match status" value="1"/>
</dbReference>
<comment type="similarity">
    <text evidence="1">Belongs to the Gfo/Idh/MocA family.</text>
</comment>
<keyword evidence="6" id="KW-1185">Reference proteome</keyword>
<feature type="domain" description="Gfo/Idh/MocA-like oxidoreductase N-terminal" evidence="3">
    <location>
        <begin position="5"/>
        <end position="122"/>
    </location>
</feature>
<evidence type="ECO:0000259" key="4">
    <source>
        <dbReference type="Pfam" id="PF02894"/>
    </source>
</evidence>
<evidence type="ECO:0000256" key="2">
    <source>
        <dbReference type="ARBA" id="ARBA00023002"/>
    </source>
</evidence>
<dbReference type="InterPro" id="IPR004104">
    <property type="entry name" value="Gfo/Idh/MocA-like_OxRdtase_C"/>
</dbReference>
<evidence type="ECO:0000259" key="3">
    <source>
        <dbReference type="Pfam" id="PF01408"/>
    </source>
</evidence>
<dbReference type="InterPro" id="IPR051317">
    <property type="entry name" value="Gfo/Idh/MocA_oxidoreduct"/>
</dbReference>
<keyword evidence="2" id="KW-0560">Oxidoreductase</keyword>
<comment type="caution">
    <text evidence="5">The sequence shown here is derived from an EMBL/GenBank/DDBJ whole genome shotgun (WGS) entry which is preliminary data.</text>
</comment>
<protein>
    <submittedName>
        <fullName evidence="5">Oxidoreductase</fullName>
    </submittedName>
</protein>
<gene>
    <name evidence="5" type="ORF">ABNW52_06815</name>
</gene>
<evidence type="ECO:0000313" key="6">
    <source>
        <dbReference type="Proteomes" id="UP001433638"/>
    </source>
</evidence>
<dbReference type="Gene3D" id="3.40.50.720">
    <property type="entry name" value="NAD(P)-binding Rossmann-like Domain"/>
    <property type="match status" value="1"/>
</dbReference>
<feature type="domain" description="Gfo/Idh/MocA-like oxidoreductase C-terminal" evidence="4">
    <location>
        <begin position="135"/>
        <end position="343"/>
    </location>
</feature>
<evidence type="ECO:0000256" key="1">
    <source>
        <dbReference type="ARBA" id="ARBA00010928"/>
    </source>
</evidence>
<evidence type="ECO:0000313" key="5">
    <source>
        <dbReference type="EMBL" id="MEQ6290321.1"/>
    </source>
</evidence>
<accession>A0ABV1M2P2</accession>
<dbReference type="InterPro" id="IPR000683">
    <property type="entry name" value="Gfo/Idh/MocA-like_OxRdtase_N"/>
</dbReference>
<reference evidence="5" key="1">
    <citation type="submission" date="2024-06" db="EMBL/GenBank/DDBJ databases">
        <title>Genome sequence of Vogesella sp. MAHUQ-64.</title>
        <authorList>
            <person name="Huq M.A."/>
        </authorList>
    </citation>
    <scope>NUCLEOTIDE SEQUENCE</scope>
    <source>
        <strain evidence="5">MAHUQ-64</strain>
    </source>
</reference>
<dbReference type="NCBIfam" id="NF008607">
    <property type="entry name" value="PRK11579.1"/>
    <property type="match status" value="1"/>
</dbReference>
<proteinExistence type="inferred from homology"/>
<dbReference type="PANTHER" id="PTHR43708:SF5">
    <property type="entry name" value="CONSERVED EXPRESSED OXIDOREDUCTASE (EUROFUNG)-RELATED"/>
    <property type="match status" value="1"/>
</dbReference>